<dbReference type="KEGG" id="fak:FUA48_13120"/>
<dbReference type="AlphaFoldDB" id="A0A5B9FU18"/>
<reference evidence="1 2" key="1">
    <citation type="submission" date="2019-08" db="EMBL/GenBank/DDBJ databases">
        <title>Flavobacterium alkalisoli sp. nov., isolated from rhizosphere soil of Suaeda salsa.</title>
        <authorList>
            <person name="Sun J.-Q."/>
            <person name="Xu L."/>
        </authorList>
    </citation>
    <scope>NUCLEOTIDE SEQUENCE [LARGE SCALE GENOMIC DNA]</scope>
    <source>
        <strain evidence="1 2">XS-5</strain>
    </source>
</reference>
<protein>
    <submittedName>
        <fullName evidence="1">Uncharacterized protein</fullName>
    </submittedName>
</protein>
<evidence type="ECO:0000313" key="1">
    <source>
        <dbReference type="EMBL" id="QEE50480.1"/>
    </source>
</evidence>
<dbReference type="OrthoDB" id="656959at2"/>
<accession>A0A5B9FU18</accession>
<name>A0A5B9FU18_9FLAO</name>
<dbReference type="RefSeq" id="WP_147583948.1">
    <property type="nucleotide sequence ID" value="NZ_CP042831.1"/>
</dbReference>
<organism evidence="1 2">
    <name type="scientific">Flavobacterium alkalisoli</name>
    <dbReference type="NCBI Taxonomy" id="2602769"/>
    <lineage>
        <taxon>Bacteria</taxon>
        <taxon>Pseudomonadati</taxon>
        <taxon>Bacteroidota</taxon>
        <taxon>Flavobacteriia</taxon>
        <taxon>Flavobacteriales</taxon>
        <taxon>Flavobacteriaceae</taxon>
        <taxon>Flavobacterium</taxon>
    </lineage>
</organism>
<dbReference type="EMBL" id="CP042831">
    <property type="protein sequence ID" value="QEE50480.1"/>
    <property type="molecule type" value="Genomic_DNA"/>
</dbReference>
<gene>
    <name evidence="1" type="ORF">FUA48_13120</name>
</gene>
<proteinExistence type="predicted"/>
<sequence length="147" mass="17421">MWWINRNKTPFLKASKIEVISYPMRFKWHEKGGIIEKGELLLDSSHFIDRVILNAELTEKLYHFLFVEESDPEGYSWMCFLPRHLILFYDTKEKIIAFLEVCLSCATSAESEGFKYNIFFTDRIDKLADIFKEAGITYFGENEDLRQ</sequence>
<keyword evidence="2" id="KW-1185">Reference proteome</keyword>
<evidence type="ECO:0000313" key="2">
    <source>
        <dbReference type="Proteomes" id="UP000321222"/>
    </source>
</evidence>
<dbReference type="Proteomes" id="UP000321222">
    <property type="component" value="Chromosome"/>
</dbReference>